<evidence type="ECO:0000259" key="1">
    <source>
        <dbReference type="Pfam" id="PF13188"/>
    </source>
</evidence>
<sequence>MRKDGALIDVVATYRPVNKGTILAVGTYKDVTEYTQVLKKQEESEEKFERVVEAAPEAIVILTDEKISFINQTGLELLKAKNKNQFTIVLPELSKLEDVFDSW</sequence>
<proteinExistence type="predicted"/>
<dbReference type="InterPro" id="IPR035965">
    <property type="entry name" value="PAS-like_dom_sf"/>
</dbReference>
<dbReference type="InterPro" id="IPR000014">
    <property type="entry name" value="PAS"/>
</dbReference>
<feature type="domain" description="PAS" evidence="1">
    <location>
        <begin position="46"/>
        <end position="83"/>
    </location>
</feature>
<accession>A0ABV1F4F2</accession>
<dbReference type="Proteomes" id="UP001465426">
    <property type="component" value="Unassembled WGS sequence"/>
</dbReference>
<organism evidence="2 3">
    <name type="scientific">Niallia hominis</name>
    <dbReference type="NCBI Taxonomy" id="3133173"/>
    <lineage>
        <taxon>Bacteria</taxon>
        <taxon>Bacillati</taxon>
        <taxon>Bacillota</taxon>
        <taxon>Bacilli</taxon>
        <taxon>Bacillales</taxon>
        <taxon>Bacillaceae</taxon>
        <taxon>Niallia</taxon>
    </lineage>
</organism>
<comment type="caution">
    <text evidence="2">The sequence shown here is derived from an EMBL/GenBank/DDBJ whole genome shotgun (WGS) entry which is preliminary data.</text>
</comment>
<evidence type="ECO:0000313" key="3">
    <source>
        <dbReference type="Proteomes" id="UP001465426"/>
    </source>
</evidence>
<dbReference type="RefSeq" id="WP_031538484.1">
    <property type="nucleotide sequence ID" value="NZ_JBBMFN010000086.1"/>
</dbReference>
<protein>
    <submittedName>
        <fullName evidence="2">PAS domain-containing protein</fullName>
    </submittedName>
</protein>
<dbReference type="SUPFAM" id="SSF55785">
    <property type="entry name" value="PYP-like sensor domain (PAS domain)"/>
    <property type="match status" value="1"/>
</dbReference>
<dbReference type="Gene3D" id="3.30.450.20">
    <property type="entry name" value="PAS domain"/>
    <property type="match status" value="1"/>
</dbReference>
<gene>
    <name evidence="2" type="ORF">WMO63_21470</name>
</gene>
<keyword evidence="3" id="KW-1185">Reference proteome</keyword>
<evidence type="ECO:0000313" key="2">
    <source>
        <dbReference type="EMBL" id="MEQ2468232.1"/>
    </source>
</evidence>
<dbReference type="EMBL" id="JBBMFN010000086">
    <property type="protein sequence ID" value="MEQ2468232.1"/>
    <property type="molecule type" value="Genomic_DNA"/>
</dbReference>
<dbReference type="Pfam" id="PF13188">
    <property type="entry name" value="PAS_8"/>
    <property type="match status" value="1"/>
</dbReference>
<name>A0ABV1F4F2_9BACI</name>
<reference evidence="2 3" key="1">
    <citation type="submission" date="2024-03" db="EMBL/GenBank/DDBJ databases">
        <title>Human intestinal bacterial collection.</title>
        <authorList>
            <person name="Pauvert C."/>
            <person name="Hitch T.C.A."/>
            <person name="Clavel T."/>
        </authorList>
    </citation>
    <scope>NUCLEOTIDE SEQUENCE [LARGE SCALE GENOMIC DNA]</scope>
    <source>
        <strain evidence="2 3">CLA-SR-H024</strain>
    </source>
</reference>